<comment type="caution">
    <text evidence="2">The sequence shown here is derived from an EMBL/GenBank/DDBJ whole genome shotgun (WGS) entry which is preliminary data.</text>
</comment>
<evidence type="ECO:0000313" key="2">
    <source>
        <dbReference type="EMBL" id="ETI37974.1"/>
    </source>
</evidence>
<keyword evidence="1" id="KW-0732">Signal</keyword>
<protein>
    <recommendedName>
        <fullName evidence="4">RxLR effector protein</fullName>
    </recommendedName>
</protein>
<gene>
    <name evidence="2" type="ORF">F443_16188</name>
</gene>
<dbReference type="HOGENOM" id="CLU_181108_0_0_1"/>
<evidence type="ECO:0008006" key="4">
    <source>
        <dbReference type="Google" id="ProtNLM"/>
    </source>
</evidence>
<organism evidence="2 3">
    <name type="scientific">Phytophthora nicotianae P1569</name>
    <dbReference type="NCBI Taxonomy" id="1317065"/>
    <lineage>
        <taxon>Eukaryota</taxon>
        <taxon>Sar</taxon>
        <taxon>Stramenopiles</taxon>
        <taxon>Oomycota</taxon>
        <taxon>Peronosporomycetes</taxon>
        <taxon>Peronosporales</taxon>
        <taxon>Peronosporaceae</taxon>
        <taxon>Phytophthora</taxon>
    </lineage>
</organism>
<feature type="chain" id="PRO_5004774227" description="RxLR effector protein" evidence="1">
    <location>
        <begin position="21"/>
        <end position="100"/>
    </location>
</feature>
<name>V9EFN6_PHYNI</name>
<dbReference type="AlphaFoldDB" id="V9EFN6"/>
<evidence type="ECO:0000313" key="3">
    <source>
        <dbReference type="Proteomes" id="UP000018721"/>
    </source>
</evidence>
<dbReference type="Proteomes" id="UP000018721">
    <property type="component" value="Unassembled WGS sequence"/>
</dbReference>
<sequence length="100" mass="11592">MRLSFLFLVIVAILFVNSEARSLRQGSSKRFASNNDAESEERVIRVRNPLNEAVTTAESVALKASKWDKFRNKLAKFFLPDTSDYKIVYNNGRWRSEKTF</sequence>
<keyword evidence="3" id="KW-1185">Reference proteome</keyword>
<dbReference type="eggNOG" id="ENOG502RGW7">
    <property type="taxonomic scope" value="Eukaryota"/>
</dbReference>
<accession>V9EFN6</accession>
<dbReference type="EMBL" id="ANIZ01002832">
    <property type="protein sequence ID" value="ETI37974.1"/>
    <property type="molecule type" value="Genomic_DNA"/>
</dbReference>
<dbReference type="OrthoDB" id="108926at2759"/>
<feature type="signal peptide" evidence="1">
    <location>
        <begin position="1"/>
        <end position="20"/>
    </location>
</feature>
<proteinExistence type="predicted"/>
<evidence type="ECO:0000256" key="1">
    <source>
        <dbReference type="SAM" id="SignalP"/>
    </source>
</evidence>
<reference evidence="2 3" key="1">
    <citation type="submission" date="2013-11" db="EMBL/GenBank/DDBJ databases">
        <title>The Genome Sequence of Phytophthora parasitica P1569.</title>
        <authorList>
            <consortium name="The Broad Institute Genomics Platform"/>
            <person name="Russ C."/>
            <person name="Tyler B."/>
            <person name="Panabieres F."/>
            <person name="Shan W."/>
            <person name="Tripathy S."/>
            <person name="Grunwald N."/>
            <person name="Machado M."/>
            <person name="Johnson C.S."/>
            <person name="Arredondo F."/>
            <person name="Hong C."/>
            <person name="Coffey M."/>
            <person name="Young S.K."/>
            <person name="Zeng Q."/>
            <person name="Gargeya S."/>
            <person name="Fitzgerald M."/>
            <person name="Abouelleil A."/>
            <person name="Alvarado L."/>
            <person name="Chapman S.B."/>
            <person name="Gainer-Dewar J."/>
            <person name="Goldberg J."/>
            <person name="Griggs A."/>
            <person name="Gujja S."/>
            <person name="Hansen M."/>
            <person name="Howarth C."/>
            <person name="Imamovic A."/>
            <person name="Ireland A."/>
            <person name="Larimer J."/>
            <person name="McCowan C."/>
            <person name="Murphy C."/>
            <person name="Pearson M."/>
            <person name="Poon T.W."/>
            <person name="Priest M."/>
            <person name="Roberts A."/>
            <person name="Saif S."/>
            <person name="Shea T."/>
            <person name="Sykes S."/>
            <person name="Wortman J."/>
            <person name="Nusbaum C."/>
            <person name="Birren B."/>
        </authorList>
    </citation>
    <scope>NUCLEOTIDE SEQUENCE [LARGE SCALE GENOMIC DNA]</scope>
    <source>
        <strain evidence="2 3">P1569</strain>
    </source>
</reference>